<dbReference type="PANTHER" id="PTHR43152:SF3">
    <property type="entry name" value="UVRABC SYSTEM PROTEIN A"/>
    <property type="match status" value="1"/>
</dbReference>
<name>A0A0R2RJ12_9BACT</name>
<dbReference type="GO" id="GO:0009380">
    <property type="term" value="C:excinuclease repair complex"/>
    <property type="evidence" value="ECO:0007669"/>
    <property type="project" value="InterPro"/>
</dbReference>
<evidence type="ECO:0000256" key="16">
    <source>
        <dbReference type="ARBA" id="ARBA00042156"/>
    </source>
</evidence>
<dbReference type="InterPro" id="IPR003593">
    <property type="entry name" value="AAA+_ATPase"/>
</dbReference>
<evidence type="ECO:0000256" key="17">
    <source>
        <dbReference type="SAM" id="MobiDB-lite"/>
    </source>
</evidence>
<evidence type="ECO:0000256" key="14">
    <source>
        <dbReference type="ARBA" id="ARBA00038000"/>
    </source>
</evidence>
<dbReference type="Pfam" id="PF00005">
    <property type="entry name" value="ABC_tran"/>
    <property type="match status" value="1"/>
</dbReference>
<evidence type="ECO:0000256" key="3">
    <source>
        <dbReference type="ARBA" id="ARBA00022723"/>
    </source>
</evidence>
<keyword evidence="10" id="KW-0067">ATP-binding</keyword>
<protein>
    <recommendedName>
        <fullName evidence="15">UvrABC system protein A</fullName>
    </recommendedName>
    <alternativeName>
        <fullName evidence="16">Excinuclease ABC subunit A</fullName>
    </alternativeName>
</protein>
<dbReference type="SMART" id="SM00382">
    <property type="entry name" value="AAA"/>
    <property type="match status" value="2"/>
</dbReference>
<reference evidence="19 20" key="1">
    <citation type="submission" date="2015-10" db="EMBL/GenBank/DDBJ databases">
        <title>Metagenome-Assembled Genomes uncover a global brackish microbiome.</title>
        <authorList>
            <person name="Hugerth L.W."/>
            <person name="Larsson J."/>
            <person name="Alneberg J."/>
            <person name="Lindh M.V."/>
            <person name="Legrand C."/>
            <person name="Pinhassi J."/>
            <person name="Andersson A.F."/>
        </authorList>
    </citation>
    <scope>NUCLEOTIDE SEQUENCE [LARGE SCALE GENOMIC DNA]</scope>
    <source>
        <strain evidence="19">BACL18 MAG-120507-bin52</strain>
    </source>
</reference>
<dbReference type="Gene3D" id="1.10.8.280">
    <property type="entry name" value="ABC transporter ATPase domain-like"/>
    <property type="match status" value="1"/>
</dbReference>
<feature type="domain" description="ABC transporter" evidence="18">
    <location>
        <begin position="601"/>
        <end position="935"/>
    </location>
</feature>
<dbReference type="SUPFAM" id="SSF52540">
    <property type="entry name" value="P-loop containing nucleoside triphosphate hydrolases"/>
    <property type="match status" value="2"/>
</dbReference>
<evidence type="ECO:0000256" key="4">
    <source>
        <dbReference type="ARBA" id="ARBA00022737"/>
    </source>
</evidence>
<organism evidence="19 20">
    <name type="scientific">Verrucomicrobia subdivision 6 bacterium BACL9 MAG-120507-bin52</name>
    <dbReference type="NCBI Taxonomy" id="1655590"/>
    <lineage>
        <taxon>Bacteria</taxon>
        <taxon>Pseudomonadati</taxon>
        <taxon>Verrucomicrobiota</taxon>
        <taxon>Verrucomicrobiia</taxon>
        <taxon>Verrucomicrobiales</taxon>
        <taxon>Verrucomicrobia subdivision 6</taxon>
    </lineage>
</organism>
<dbReference type="GO" id="GO:0005737">
    <property type="term" value="C:cytoplasm"/>
    <property type="evidence" value="ECO:0007669"/>
    <property type="project" value="UniProtKB-SubCell"/>
</dbReference>
<evidence type="ECO:0000256" key="10">
    <source>
        <dbReference type="ARBA" id="ARBA00022840"/>
    </source>
</evidence>
<evidence type="ECO:0000256" key="2">
    <source>
        <dbReference type="ARBA" id="ARBA00022490"/>
    </source>
</evidence>
<keyword evidence="4" id="KW-0677">Repeat</keyword>
<proteinExistence type="inferred from homology"/>
<dbReference type="InterPro" id="IPR027417">
    <property type="entry name" value="P-loop_NTPase"/>
</dbReference>
<keyword evidence="6" id="KW-0227">DNA damage</keyword>
<dbReference type="GO" id="GO:0006289">
    <property type="term" value="P:nucleotide-excision repair"/>
    <property type="evidence" value="ECO:0007669"/>
    <property type="project" value="InterPro"/>
</dbReference>
<evidence type="ECO:0000256" key="13">
    <source>
        <dbReference type="ARBA" id="ARBA00023204"/>
    </source>
</evidence>
<evidence type="ECO:0000256" key="8">
    <source>
        <dbReference type="ARBA" id="ARBA00022771"/>
    </source>
</evidence>
<keyword evidence="7" id="KW-0228">DNA excision</keyword>
<keyword evidence="8" id="KW-0863">Zinc-finger</keyword>
<keyword evidence="5" id="KW-0547">Nucleotide-binding</keyword>
<dbReference type="InterPro" id="IPR041552">
    <property type="entry name" value="UvrA_DNA-bd"/>
</dbReference>
<dbReference type="Pfam" id="PF17760">
    <property type="entry name" value="UvrA_inter"/>
    <property type="match status" value="1"/>
</dbReference>
<evidence type="ECO:0000256" key="1">
    <source>
        <dbReference type="ARBA" id="ARBA00004496"/>
    </source>
</evidence>
<evidence type="ECO:0000256" key="6">
    <source>
        <dbReference type="ARBA" id="ARBA00022763"/>
    </source>
</evidence>
<evidence type="ECO:0000256" key="5">
    <source>
        <dbReference type="ARBA" id="ARBA00022741"/>
    </source>
</evidence>
<dbReference type="GO" id="GO:0003677">
    <property type="term" value="F:DNA binding"/>
    <property type="evidence" value="ECO:0007669"/>
    <property type="project" value="UniProtKB-KW"/>
</dbReference>
<dbReference type="InterPro" id="IPR041102">
    <property type="entry name" value="UvrA_inter"/>
</dbReference>
<dbReference type="AlphaFoldDB" id="A0A0R2RJ12"/>
<comment type="similarity">
    <text evidence="14">Belongs to the ABC transporter superfamily. UvrA family.</text>
</comment>
<dbReference type="Gene3D" id="3.40.50.300">
    <property type="entry name" value="P-loop containing nucleotide triphosphate hydrolases"/>
    <property type="match status" value="2"/>
</dbReference>
<accession>A0A0R2RJ12</accession>
<dbReference type="Gene3D" id="1.20.1580.10">
    <property type="entry name" value="ABC transporter ATPase like domain"/>
    <property type="match status" value="2"/>
</dbReference>
<dbReference type="GO" id="GO:0005524">
    <property type="term" value="F:ATP binding"/>
    <property type="evidence" value="ECO:0007669"/>
    <property type="project" value="UniProtKB-KW"/>
</dbReference>
<keyword evidence="12" id="KW-0238">DNA-binding</keyword>
<keyword evidence="9" id="KW-0862">Zinc</keyword>
<dbReference type="InterPro" id="IPR004602">
    <property type="entry name" value="UvrA"/>
</dbReference>
<comment type="subcellular location">
    <subcellularLocation>
        <location evidence="1">Cytoplasm</location>
    </subcellularLocation>
</comment>
<evidence type="ECO:0000259" key="18">
    <source>
        <dbReference type="PROSITE" id="PS50893"/>
    </source>
</evidence>
<evidence type="ECO:0000256" key="11">
    <source>
        <dbReference type="ARBA" id="ARBA00022881"/>
    </source>
</evidence>
<evidence type="ECO:0000256" key="12">
    <source>
        <dbReference type="ARBA" id="ARBA00023125"/>
    </source>
</evidence>
<keyword evidence="13" id="KW-0234">DNA repair</keyword>
<evidence type="ECO:0000256" key="15">
    <source>
        <dbReference type="ARBA" id="ARBA00039316"/>
    </source>
</evidence>
<evidence type="ECO:0000313" key="19">
    <source>
        <dbReference type="EMBL" id="KRO62652.1"/>
    </source>
</evidence>
<evidence type="ECO:0000313" key="20">
    <source>
        <dbReference type="Proteomes" id="UP000051269"/>
    </source>
</evidence>
<dbReference type="GO" id="GO:0004518">
    <property type="term" value="F:nuclease activity"/>
    <property type="evidence" value="ECO:0007669"/>
    <property type="project" value="UniProtKB-KW"/>
</dbReference>
<dbReference type="Proteomes" id="UP000051269">
    <property type="component" value="Unassembled WGS sequence"/>
</dbReference>
<keyword evidence="3" id="KW-0479">Metal-binding</keyword>
<dbReference type="InterPro" id="IPR013815">
    <property type="entry name" value="ATP_grasp_subdomain_1"/>
</dbReference>
<feature type="region of interest" description="Disordered" evidence="17">
    <location>
        <begin position="917"/>
        <end position="936"/>
    </location>
</feature>
<dbReference type="NCBIfam" id="TIGR00630">
    <property type="entry name" value="uvra"/>
    <property type="match status" value="1"/>
</dbReference>
<evidence type="ECO:0000256" key="7">
    <source>
        <dbReference type="ARBA" id="ARBA00022769"/>
    </source>
</evidence>
<dbReference type="PROSITE" id="PS50893">
    <property type="entry name" value="ABC_TRANSPORTER_2"/>
    <property type="match status" value="1"/>
</dbReference>
<keyword evidence="2" id="KW-0963">Cytoplasm</keyword>
<evidence type="ECO:0000256" key="9">
    <source>
        <dbReference type="ARBA" id="ARBA00022833"/>
    </source>
</evidence>
<dbReference type="Pfam" id="PF17755">
    <property type="entry name" value="UvrA_DNA-bind"/>
    <property type="match status" value="1"/>
</dbReference>
<dbReference type="InterPro" id="IPR017871">
    <property type="entry name" value="ABC_transporter-like_CS"/>
</dbReference>
<keyword evidence="11" id="KW-0267">Excision nuclease</keyword>
<dbReference type="Gene3D" id="3.30.1490.20">
    <property type="entry name" value="ATP-grasp fold, A domain"/>
    <property type="match status" value="1"/>
</dbReference>
<comment type="caution">
    <text evidence="19">The sequence shown here is derived from an EMBL/GenBank/DDBJ whole genome shotgun (WGS) entry which is preliminary data.</text>
</comment>
<sequence length="936" mass="100730">MAPSAIPSGDLLRIRGARQHNLANLSLDIPRHKLVVFTGPSGSGKSSLAFDTIYAEGQRRYLESLSAHARHHLAQLPACAVDTIEGLSPTLAVEQRQAAGSPRSTLATATEIHDHLRVLFATHGTPHDPKTGKALLAFTPQQIVDQLVKKGSGRALVLLAPLTQADPVRLKKEGFLRIRRKNRIVEIEPDSSSSSFDLVVDRLTLQSSAQGRLNDSVELALRLGQGTCAAALTNPDFTEILPEPVLVFSTHPTNPETGATIPQLTPRHFSFNSAEGACPDCAGLGSRLIPDPAKIIPNPALSLEKGAILPWNRAHPKIRAFYRTLAKEFLQCAKIPPQTPWKDWPEKAKKILLHGSSGRVFLKDKAWEGLLPELTRQLQQASSDSARHRLQRFFSDGVCPSCQGARLQPSSLHVTLGGPPGVGQTIASLCQQSVSEVAAWLARLPHPTGPLAHAFPPLHAALTQRLSFLEQLGLGYLSLDRSIDTLSGGEYRRARLATQVGGGLTGVLYVLDEPSIGLHPADHSRLLDLLFHLRDLGNSLIVVEHDEETLRRADYLIEFGPGAGSLGGQITGQGTPQEISARPKSLTGAFLSGRRKISFPRKMKEFADWLHLKGVTTHNLKGVNLTIPLQAFTCISGVSGSGKSSLIFDTLAPALQRRLGSVSSAPLPGPFLSLSGDESLTRAIVIDQSPLSRQSRSHPLSLLGVWDDLRKLFASLPSAKARGFTPSRFSFNVRGGRCETCCGLGQVAVQLQLLPEAIAPCPTCQGHRYNRETLSVTYRGHSIAQILELSVDRAFDLLRAIPPLAAALGALQKVGLGYLPVGQSADRLSGGEAQRVRLASALAQRTHGPTLYLLDEPTTGLHLAEVENLLSVFFDLCDLGHTIVVVEHHPDIMRHAQWIIDLGPGGGHSGGQIVTQGTPPEVARHPTSATGKVLAP</sequence>
<dbReference type="GO" id="GO:0016887">
    <property type="term" value="F:ATP hydrolysis activity"/>
    <property type="evidence" value="ECO:0007669"/>
    <property type="project" value="InterPro"/>
</dbReference>
<dbReference type="PROSITE" id="PS00211">
    <property type="entry name" value="ABC_TRANSPORTER_1"/>
    <property type="match status" value="1"/>
</dbReference>
<dbReference type="PANTHER" id="PTHR43152">
    <property type="entry name" value="UVRABC SYSTEM PROTEIN A"/>
    <property type="match status" value="1"/>
</dbReference>
<dbReference type="InterPro" id="IPR003439">
    <property type="entry name" value="ABC_transporter-like_ATP-bd"/>
</dbReference>
<dbReference type="GO" id="GO:0008270">
    <property type="term" value="F:zinc ion binding"/>
    <property type="evidence" value="ECO:0007669"/>
    <property type="project" value="UniProtKB-KW"/>
</dbReference>
<gene>
    <name evidence="19" type="ORF">ABR82_06445</name>
</gene>
<dbReference type="EMBL" id="LIBO01000048">
    <property type="protein sequence ID" value="KRO62652.1"/>
    <property type="molecule type" value="Genomic_DNA"/>
</dbReference>